<dbReference type="PRINTS" id="PR01006">
    <property type="entry name" value="FLGHOOKFLIE"/>
</dbReference>
<dbReference type="Pfam" id="PF02049">
    <property type="entry name" value="FliE"/>
    <property type="match status" value="1"/>
</dbReference>
<dbReference type="EMBL" id="LO017727">
    <property type="protein sequence ID" value="CRH07861.1"/>
    <property type="molecule type" value="Genomic_DNA"/>
</dbReference>
<dbReference type="GO" id="GO:0003774">
    <property type="term" value="F:cytoskeletal motor activity"/>
    <property type="evidence" value="ECO:0007669"/>
    <property type="project" value="InterPro"/>
</dbReference>
<evidence type="ECO:0000256" key="3">
    <source>
        <dbReference type="ARBA" id="ARBA00023143"/>
    </source>
</evidence>
<evidence type="ECO:0000256" key="4">
    <source>
        <dbReference type="HAMAP-Rule" id="MF_00724"/>
    </source>
</evidence>
<keyword evidence="5" id="KW-0969">Cilium</keyword>
<protein>
    <recommendedName>
        <fullName evidence="4">Flagellar hook-basal body complex protein FliE</fullName>
    </recommendedName>
</protein>
<dbReference type="PANTHER" id="PTHR34653:SF1">
    <property type="entry name" value="FLAGELLAR HOOK-BASAL BODY COMPLEX PROTEIN FLIE"/>
    <property type="match status" value="1"/>
</dbReference>
<dbReference type="AlphaFoldDB" id="A0A1S7LQ05"/>
<dbReference type="HAMAP" id="MF_00724">
    <property type="entry name" value="FliE"/>
    <property type="match status" value="1"/>
</dbReference>
<keyword evidence="5" id="KW-0966">Cell projection</keyword>
<comment type="subcellular location">
    <subcellularLocation>
        <location evidence="1 4">Bacterial flagellum basal body</location>
    </subcellularLocation>
</comment>
<dbReference type="InterPro" id="IPR001624">
    <property type="entry name" value="FliE"/>
</dbReference>
<keyword evidence="3 4" id="KW-0975">Bacterial flagellum</keyword>
<proteinExistence type="inferred from homology"/>
<accession>A0A1S7LQ05</accession>
<comment type="similarity">
    <text evidence="2 4">Belongs to the FliE family.</text>
</comment>
<keyword evidence="5" id="KW-0282">Flagellum</keyword>
<dbReference type="PANTHER" id="PTHR34653">
    <property type="match status" value="1"/>
</dbReference>
<evidence type="ECO:0000256" key="2">
    <source>
        <dbReference type="ARBA" id="ARBA00009272"/>
    </source>
</evidence>
<dbReference type="GO" id="GO:0071973">
    <property type="term" value="P:bacterial-type flagellum-dependent cell motility"/>
    <property type="evidence" value="ECO:0007669"/>
    <property type="project" value="InterPro"/>
</dbReference>
<sequence>MKVGALPTMPSMAALTKGMEIGGKASGPWQSFSVLLADQIKETQRLEKRAKDLGQKAMLGNAGVSLAEAQIAGSQAELHMRLLVQTRNKAVEVYKEIMNMPV</sequence>
<dbReference type="GO" id="GO:0009425">
    <property type="term" value="C:bacterial-type flagellum basal body"/>
    <property type="evidence" value="ECO:0007669"/>
    <property type="project" value="UniProtKB-SubCell"/>
</dbReference>
<evidence type="ECO:0000313" key="5">
    <source>
        <dbReference type="EMBL" id="CRH07861.1"/>
    </source>
</evidence>
<evidence type="ECO:0000256" key="1">
    <source>
        <dbReference type="ARBA" id="ARBA00004117"/>
    </source>
</evidence>
<name>A0A1S7LQ05_MAGMO</name>
<dbReference type="GO" id="GO:0005198">
    <property type="term" value="F:structural molecule activity"/>
    <property type="evidence" value="ECO:0007669"/>
    <property type="project" value="InterPro"/>
</dbReference>
<reference evidence="5" key="1">
    <citation type="submission" date="2015-04" db="EMBL/GenBank/DDBJ databases">
        <authorList>
            <person name="Syromyatnikov M.Y."/>
            <person name="Popov V.N."/>
        </authorList>
    </citation>
    <scope>NUCLEOTIDE SEQUENCE</scope>
    <source>
        <strain evidence="5">MO-1</strain>
    </source>
</reference>
<gene>
    <name evidence="4 5" type="primary">fliE</name>
    <name evidence="5" type="ORF">MAGMO_3731</name>
</gene>
<organism evidence="5">
    <name type="scientific">Magnetococcus massalia (strain MO-1)</name>
    <dbReference type="NCBI Taxonomy" id="451514"/>
    <lineage>
        <taxon>Bacteria</taxon>
        <taxon>Pseudomonadati</taxon>
        <taxon>Pseudomonadota</taxon>
        <taxon>Magnetococcia</taxon>
        <taxon>Magnetococcales</taxon>
        <taxon>Magnetococcaceae</taxon>
        <taxon>Magnetococcus</taxon>
    </lineage>
</organism>